<feature type="transmembrane region" description="Helical" evidence="8">
    <location>
        <begin position="409"/>
        <end position="427"/>
    </location>
</feature>
<dbReference type="GO" id="GO:0015648">
    <property type="term" value="F:lipid-linked peptidoglycan transporter activity"/>
    <property type="evidence" value="ECO:0007669"/>
    <property type="project" value="TreeGrafter"/>
</dbReference>
<evidence type="ECO:0000256" key="7">
    <source>
        <dbReference type="ARBA" id="ARBA00023136"/>
    </source>
</evidence>
<protein>
    <recommendedName>
        <fullName evidence="10">Murein biosynthesis integral membrane protein MurJ</fullName>
    </recommendedName>
</protein>
<reference evidence="9" key="1">
    <citation type="submission" date="2018-05" db="EMBL/GenBank/DDBJ databases">
        <authorList>
            <person name="Lanie J.A."/>
            <person name="Ng W.-L."/>
            <person name="Kazmierczak K.M."/>
            <person name="Andrzejewski T.M."/>
            <person name="Davidsen T.M."/>
            <person name="Wayne K.J."/>
            <person name="Tettelin H."/>
            <person name="Glass J.I."/>
            <person name="Rusch D."/>
            <person name="Podicherti R."/>
            <person name="Tsui H.-C.T."/>
            <person name="Winkler M.E."/>
        </authorList>
    </citation>
    <scope>NUCLEOTIDE SEQUENCE</scope>
</reference>
<feature type="transmembrane region" description="Helical" evidence="8">
    <location>
        <begin position="147"/>
        <end position="173"/>
    </location>
</feature>
<keyword evidence="4" id="KW-0133">Cell shape</keyword>
<dbReference type="PRINTS" id="PR01806">
    <property type="entry name" value="VIRFACTRMVIN"/>
</dbReference>
<dbReference type="InterPro" id="IPR004268">
    <property type="entry name" value="MurJ"/>
</dbReference>
<sequence>VGAGIFFSRVSGLIRSVLMASFFGASGLMDVWIAATKIPNVIQNLLGEGTLSASVIPVYSEFLEEGREEDAGRFAGAVLGILMMVAGVAALLGVLLAPVFVRLAFSLWDPDKQALTTVVVQILFPMTAVLVVSAWALAILNSHRRFLVSYMAPVAWNGVIIITLVTVGFGLGWSGRDLLVAAAWGALGGGILQLTVQLPRVVRLLKHFRLSLDRSVSGIGEAIRSFVPVVAARGAVNIGSLLDVIVAGLLVEGAVAVLGWAQILYLLPISLFGMSIAASELPELSRQRKAPAGEVAVQVSAALERIHFLLVPSMAAFLLLGDVFIGGLYQRGEFLPTDTPVVYAVLAAYAFGLLASSGSRVLSSAFYAMRDTRTPARMAYLRVSVSLAVGISLMFPLDRFTSGDLHYGAMGLALGASVAAWLEYALLRRRLRRALGPHGPARSVRGKILGATAIAALAAGGAKWMLGSNVPRHEGMVAGLLGDSVPWLVQPALAASTAFIFGVVYLTVTSRLGVGAPLRQLLGRRPNSPDSL</sequence>
<feature type="transmembrane region" description="Helical" evidence="8">
    <location>
        <begin position="226"/>
        <end position="251"/>
    </location>
</feature>
<evidence type="ECO:0000256" key="1">
    <source>
        <dbReference type="ARBA" id="ARBA00004651"/>
    </source>
</evidence>
<dbReference type="GO" id="GO:0005886">
    <property type="term" value="C:plasma membrane"/>
    <property type="evidence" value="ECO:0007669"/>
    <property type="project" value="UniProtKB-SubCell"/>
</dbReference>
<evidence type="ECO:0000256" key="6">
    <source>
        <dbReference type="ARBA" id="ARBA00022989"/>
    </source>
</evidence>
<evidence type="ECO:0000256" key="8">
    <source>
        <dbReference type="SAM" id="Phobius"/>
    </source>
</evidence>
<feature type="transmembrane region" description="Helical" evidence="8">
    <location>
        <begin position="487"/>
        <end position="508"/>
    </location>
</feature>
<feature type="transmembrane region" description="Helical" evidence="8">
    <location>
        <begin position="448"/>
        <end position="467"/>
    </location>
</feature>
<keyword evidence="5" id="KW-0573">Peptidoglycan synthesis</keyword>
<feature type="transmembrane region" description="Helical" evidence="8">
    <location>
        <begin position="341"/>
        <end position="367"/>
    </location>
</feature>
<dbReference type="GO" id="GO:0034204">
    <property type="term" value="P:lipid translocation"/>
    <property type="evidence" value="ECO:0007669"/>
    <property type="project" value="TreeGrafter"/>
</dbReference>
<feature type="transmembrane region" description="Helical" evidence="8">
    <location>
        <begin position="12"/>
        <end position="35"/>
    </location>
</feature>
<dbReference type="InterPro" id="IPR051050">
    <property type="entry name" value="Lipid_II_flippase_MurJ/MviN"/>
</dbReference>
<dbReference type="EMBL" id="UINC01001055">
    <property type="protein sequence ID" value="SUZ69192.1"/>
    <property type="molecule type" value="Genomic_DNA"/>
</dbReference>
<evidence type="ECO:0000256" key="5">
    <source>
        <dbReference type="ARBA" id="ARBA00022984"/>
    </source>
</evidence>
<evidence type="ECO:0008006" key="10">
    <source>
        <dbReference type="Google" id="ProtNLM"/>
    </source>
</evidence>
<dbReference type="PANTHER" id="PTHR47019:SF1">
    <property type="entry name" value="LIPID II FLIPPASE MURJ"/>
    <property type="match status" value="1"/>
</dbReference>
<dbReference type="GO" id="GO:0009252">
    <property type="term" value="P:peptidoglycan biosynthetic process"/>
    <property type="evidence" value="ECO:0007669"/>
    <property type="project" value="UniProtKB-KW"/>
</dbReference>
<keyword evidence="2" id="KW-1003">Cell membrane</keyword>
<dbReference type="HAMAP" id="MF_02078">
    <property type="entry name" value="MurJ_MviN"/>
    <property type="match status" value="1"/>
</dbReference>
<accession>A0A381PQ86</accession>
<keyword evidence="7 8" id="KW-0472">Membrane</keyword>
<feature type="transmembrane region" description="Helical" evidence="8">
    <location>
        <begin position="74"/>
        <end position="98"/>
    </location>
</feature>
<gene>
    <name evidence="9" type="ORF">METZ01_LOCUS22046</name>
</gene>
<organism evidence="9">
    <name type="scientific">marine metagenome</name>
    <dbReference type="NCBI Taxonomy" id="408172"/>
    <lineage>
        <taxon>unclassified sequences</taxon>
        <taxon>metagenomes</taxon>
        <taxon>ecological metagenomes</taxon>
    </lineage>
</organism>
<proteinExistence type="inferred from homology"/>
<evidence type="ECO:0000256" key="4">
    <source>
        <dbReference type="ARBA" id="ARBA00022960"/>
    </source>
</evidence>
<dbReference type="AlphaFoldDB" id="A0A381PQ86"/>
<dbReference type="Pfam" id="PF03023">
    <property type="entry name" value="MurJ"/>
    <property type="match status" value="1"/>
</dbReference>
<feature type="transmembrane region" description="Helical" evidence="8">
    <location>
        <begin position="379"/>
        <end position="397"/>
    </location>
</feature>
<evidence type="ECO:0000256" key="3">
    <source>
        <dbReference type="ARBA" id="ARBA00022692"/>
    </source>
</evidence>
<keyword evidence="6 8" id="KW-1133">Transmembrane helix</keyword>
<dbReference type="NCBIfam" id="TIGR01695">
    <property type="entry name" value="murJ_mviN"/>
    <property type="match status" value="1"/>
</dbReference>
<keyword evidence="3 8" id="KW-0812">Transmembrane</keyword>
<feature type="non-terminal residue" evidence="9">
    <location>
        <position position="1"/>
    </location>
</feature>
<dbReference type="GO" id="GO:0008360">
    <property type="term" value="P:regulation of cell shape"/>
    <property type="evidence" value="ECO:0007669"/>
    <property type="project" value="UniProtKB-KW"/>
</dbReference>
<evidence type="ECO:0000313" key="9">
    <source>
        <dbReference type="EMBL" id="SUZ69192.1"/>
    </source>
</evidence>
<comment type="subcellular location">
    <subcellularLocation>
        <location evidence="1">Cell membrane</location>
        <topology evidence="1">Multi-pass membrane protein</topology>
    </subcellularLocation>
</comment>
<dbReference type="PANTHER" id="PTHR47019">
    <property type="entry name" value="LIPID II FLIPPASE MURJ"/>
    <property type="match status" value="1"/>
</dbReference>
<dbReference type="CDD" id="cd13123">
    <property type="entry name" value="MATE_MurJ_like"/>
    <property type="match status" value="1"/>
</dbReference>
<dbReference type="PIRSF" id="PIRSF002869">
    <property type="entry name" value="MviN"/>
    <property type="match status" value="1"/>
</dbReference>
<feature type="transmembrane region" description="Helical" evidence="8">
    <location>
        <begin position="308"/>
        <end position="329"/>
    </location>
</feature>
<evidence type="ECO:0000256" key="2">
    <source>
        <dbReference type="ARBA" id="ARBA00022475"/>
    </source>
</evidence>
<name>A0A381PQ86_9ZZZZ</name>
<feature type="transmembrane region" description="Helical" evidence="8">
    <location>
        <begin position="179"/>
        <end position="205"/>
    </location>
</feature>
<feature type="transmembrane region" description="Helical" evidence="8">
    <location>
        <begin position="118"/>
        <end position="140"/>
    </location>
</feature>
<feature type="transmembrane region" description="Helical" evidence="8">
    <location>
        <begin position="257"/>
        <end position="279"/>
    </location>
</feature>